<sequence>MIRYEIEMCELNEWGLPLYIGDMEGLWNELARLELGSRMLEMFCGAPALQEIGAEVGASWRCLDAKLTFKMGQKSRKSFDVLSNILPIWDVTVNWISPMSKGKSVTSIVGRLLIAAS</sequence>
<keyword evidence="2" id="KW-1185">Reference proteome</keyword>
<reference evidence="1" key="1">
    <citation type="journal article" date="2022" name="Int. J. Mol. Sci.">
        <title>Draft Genome of Tanacetum Coccineum: Genomic Comparison of Closely Related Tanacetum-Family Plants.</title>
        <authorList>
            <person name="Yamashiro T."/>
            <person name="Shiraishi A."/>
            <person name="Nakayama K."/>
            <person name="Satake H."/>
        </authorList>
    </citation>
    <scope>NUCLEOTIDE SEQUENCE</scope>
</reference>
<proteinExistence type="predicted"/>
<reference evidence="1" key="2">
    <citation type="submission" date="2022-01" db="EMBL/GenBank/DDBJ databases">
        <authorList>
            <person name="Yamashiro T."/>
            <person name="Shiraishi A."/>
            <person name="Satake H."/>
            <person name="Nakayama K."/>
        </authorList>
    </citation>
    <scope>NUCLEOTIDE SEQUENCE</scope>
</reference>
<comment type="caution">
    <text evidence="1">The sequence shown here is derived from an EMBL/GenBank/DDBJ whole genome shotgun (WGS) entry which is preliminary data.</text>
</comment>
<gene>
    <name evidence="1" type="ORF">Tco_0925536</name>
</gene>
<accession>A0ABQ5D9R5</accession>
<organism evidence="1 2">
    <name type="scientific">Tanacetum coccineum</name>
    <dbReference type="NCBI Taxonomy" id="301880"/>
    <lineage>
        <taxon>Eukaryota</taxon>
        <taxon>Viridiplantae</taxon>
        <taxon>Streptophyta</taxon>
        <taxon>Embryophyta</taxon>
        <taxon>Tracheophyta</taxon>
        <taxon>Spermatophyta</taxon>
        <taxon>Magnoliopsida</taxon>
        <taxon>eudicotyledons</taxon>
        <taxon>Gunneridae</taxon>
        <taxon>Pentapetalae</taxon>
        <taxon>asterids</taxon>
        <taxon>campanulids</taxon>
        <taxon>Asterales</taxon>
        <taxon>Asteraceae</taxon>
        <taxon>Asteroideae</taxon>
        <taxon>Anthemideae</taxon>
        <taxon>Anthemidinae</taxon>
        <taxon>Tanacetum</taxon>
    </lineage>
</organism>
<protein>
    <submittedName>
        <fullName evidence="1">Uncharacterized protein</fullName>
    </submittedName>
</protein>
<name>A0ABQ5D9R5_9ASTR</name>
<dbReference type="EMBL" id="BQNB010015022">
    <property type="protein sequence ID" value="GJT35117.1"/>
    <property type="molecule type" value="Genomic_DNA"/>
</dbReference>
<dbReference type="Proteomes" id="UP001151760">
    <property type="component" value="Unassembled WGS sequence"/>
</dbReference>
<evidence type="ECO:0000313" key="1">
    <source>
        <dbReference type="EMBL" id="GJT35117.1"/>
    </source>
</evidence>
<evidence type="ECO:0000313" key="2">
    <source>
        <dbReference type="Proteomes" id="UP001151760"/>
    </source>
</evidence>